<protein>
    <submittedName>
        <fullName evidence="11">Uncharacterized protein</fullName>
    </submittedName>
</protein>
<dbReference type="GO" id="GO:0003400">
    <property type="term" value="P:regulation of COPII vesicle coating"/>
    <property type="evidence" value="ECO:0007669"/>
    <property type="project" value="TreeGrafter"/>
</dbReference>
<dbReference type="GO" id="GO:0006888">
    <property type="term" value="P:endoplasmic reticulum to Golgi vesicle-mediated transport"/>
    <property type="evidence" value="ECO:0007669"/>
    <property type="project" value="TreeGrafter"/>
</dbReference>
<keyword evidence="5" id="KW-0677">Repeat</keyword>
<evidence type="ECO:0000256" key="7">
    <source>
        <dbReference type="ARBA" id="ARBA00022892"/>
    </source>
</evidence>
<evidence type="ECO:0000256" key="8">
    <source>
        <dbReference type="ARBA" id="ARBA00022927"/>
    </source>
</evidence>
<keyword evidence="3" id="KW-0853">WD repeat</keyword>
<feature type="non-terminal residue" evidence="11">
    <location>
        <position position="1"/>
    </location>
</feature>
<evidence type="ECO:0000256" key="5">
    <source>
        <dbReference type="ARBA" id="ARBA00022737"/>
    </source>
</evidence>
<organism evidence="11 12">
    <name type="scientific">Umbelopsis vinacea</name>
    <dbReference type="NCBI Taxonomy" id="44442"/>
    <lineage>
        <taxon>Eukaryota</taxon>
        <taxon>Fungi</taxon>
        <taxon>Fungi incertae sedis</taxon>
        <taxon>Mucoromycota</taxon>
        <taxon>Mucoromycotina</taxon>
        <taxon>Umbelopsidomycetes</taxon>
        <taxon>Umbelopsidales</taxon>
        <taxon>Umbelopsidaceae</taxon>
        <taxon>Umbelopsis</taxon>
    </lineage>
</organism>
<dbReference type="GO" id="GO:0005789">
    <property type="term" value="C:endoplasmic reticulum membrane"/>
    <property type="evidence" value="ECO:0007669"/>
    <property type="project" value="UniProtKB-SubCell"/>
</dbReference>
<dbReference type="PANTHER" id="PTHR23284:SF0">
    <property type="entry name" value="PROLACTIN REGULATORY ELEMENT-BINDING PROTEIN"/>
    <property type="match status" value="1"/>
</dbReference>
<evidence type="ECO:0000256" key="2">
    <source>
        <dbReference type="ARBA" id="ARBA00022448"/>
    </source>
</evidence>
<comment type="caution">
    <text evidence="11">The sequence shown here is derived from an EMBL/GenBank/DDBJ whole genome shotgun (WGS) entry which is preliminary data.</text>
</comment>
<dbReference type="InterPro" id="IPR045260">
    <property type="entry name" value="Sec12-like"/>
</dbReference>
<dbReference type="Proteomes" id="UP000612746">
    <property type="component" value="Unassembled WGS sequence"/>
</dbReference>
<reference evidence="11" key="1">
    <citation type="submission" date="2020-12" db="EMBL/GenBank/DDBJ databases">
        <title>Metabolic potential, ecology and presence of endohyphal bacteria is reflected in genomic diversity of Mucoromycotina.</title>
        <authorList>
            <person name="Muszewska A."/>
            <person name="Okrasinska A."/>
            <person name="Steczkiewicz K."/>
            <person name="Drgas O."/>
            <person name="Orlowska M."/>
            <person name="Perlinska-Lenart U."/>
            <person name="Aleksandrzak-Piekarczyk T."/>
            <person name="Szatraj K."/>
            <person name="Zielenkiewicz U."/>
            <person name="Pilsyk S."/>
            <person name="Malc E."/>
            <person name="Mieczkowski P."/>
            <person name="Kruszewska J.S."/>
            <person name="Biernat P."/>
            <person name="Pawlowska J."/>
        </authorList>
    </citation>
    <scope>NUCLEOTIDE SEQUENCE</scope>
    <source>
        <strain evidence="11">WA0000051536</strain>
    </source>
</reference>
<evidence type="ECO:0000256" key="1">
    <source>
        <dbReference type="ARBA" id="ARBA00004389"/>
    </source>
</evidence>
<dbReference type="OrthoDB" id="2013972at2759"/>
<keyword evidence="12" id="KW-1185">Reference proteome</keyword>
<keyword evidence="10" id="KW-0472">Membrane</keyword>
<keyword evidence="4" id="KW-0812">Transmembrane</keyword>
<dbReference type="GO" id="GO:0015031">
    <property type="term" value="P:protein transport"/>
    <property type="evidence" value="ECO:0007669"/>
    <property type="project" value="UniProtKB-KW"/>
</dbReference>
<dbReference type="PANTHER" id="PTHR23284">
    <property type="entry name" value="PROLACTIN REGULATORY ELEMENT BINDING PROTEIN"/>
    <property type="match status" value="1"/>
</dbReference>
<evidence type="ECO:0000256" key="9">
    <source>
        <dbReference type="ARBA" id="ARBA00022989"/>
    </source>
</evidence>
<keyword evidence="9" id="KW-1133">Transmembrane helix</keyword>
<evidence type="ECO:0000313" key="12">
    <source>
        <dbReference type="Proteomes" id="UP000612746"/>
    </source>
</evidence>
<dbReference type="Gene3D" id="2.130.10.10">
    <property type="entry name" value="YVTN repeat-like/Quinoprotein amine dehydrogenase"/>
    <property type="match status" value="1"/>
</dbReference>
<dbReference type="EMBL" id="JAEPRA010000007">
    <property type="protein sequence ID" value="KAG2182724.1"/>
    <property type="molecule type" value="Genomic_DNA"/>
</dbReference>
<dbReference type="InterPro" id="IPR011047">
    <property type="entry name" value="Quinoprotein_ADH-like_sf"/>
</dbReference>
<evidence type="ECO:0000256" key="3">
    <source>
        <dbReference type="ARBA" id="ARBA00022574"/>
    </source>
</evidence>
<accession>A0A8H7UL03</accession>
<sequence>MPLRKSTVATTDLSIYVVDVTPDGQVVTGGSGYDDSGVQNRIDVYDFSGKGSKLVPYTSLSMESLRSNDISLAVHPSSSIIAVGLSVPAPSSAGKDCKILDLTGSSIVPRLAVRINSSSQSEYTQTITRFSASGKYLIAGFSDGKIAVLRYPSMTGLFPPLTIGEILDVDLQTHCGEEVLAVASPKTIRLINVRTGAVIEVIESPMLNQTTAGTFAACRFGRHSSRGYLYAVVNVNSNHKSGAFICLWQLGKRIHSTLRKGKTASVTRSPITAFNMSSDGSLLTYAAEDNSIGVINASTLQPVYRLRNAHESPIFTITMSSDNSFIASAASNQLRVTPLPNTISK</sequence>
<dbReference type="InterPro" id="IPR001680">
    <property type="entry name" value="WD40_rpt"/>
</dbReference>
<keyword evidence="6" id="KW-0256">Endoplasmic reticulum</keyword>
<evidence type="ECO:0000256" key="4">
    <source>
        <dbReference type="ARBA" id="ARBA00022692"/>
    </source>
</evidence>
<name>A0A8H7UL03_9FUNG</name>
<keyword evidence="8" id="KW-0653">Protein transport</keyword>
<dbReference type="InterPro" id="IPR015943">
    <property type="entry name" value="WD40/YVTN_repeat-like_dom_sf"/>
</dbReference>
<proteinExistence type="predicted"/>
<evidence type="ECO:0000313" key="11">
    <source>
        <dbReference type="EMBL" id="KAG2182724.1"/>
    </source>
</evidence>
<dbReference type="AlphaFoldDB" id="A0A8H7UL03"/>
<comment type="subcellular location">
    <subcellularLocation>
        <location evidence="1">Endoplasmic reticulum membrane</location>
        <topology evidence="1">Single-pass membrane protein</topology>
    </subcellularLocation>
</comment>
<keyword evidence="7" id="KW-0931">ER-Golgi transport</keyword>
<dbReference type="Pfam" id="PF00400">
    <property type="entry name" value="WD40"/>
    <property type="match status" value="1"/>
</dbReference>
<keyword evidence="2" id="KW-0813">Transport</keyword>
<evidence type="ECO:0000256" key="10">
    <source>
        <dbReference type="ARBA" id="ARBA00023136"/>
    </source>
</evidence>
<gene>
    <name evidence="11" type="ORF">INT44_005704</name>
</gene>
<dbReference type="SUPFAM" id="SSF50998">
    <property type="entry name" value="Quinoprotein alcohol dehydrogenase-like"/>
    <property type="match status" value="1"/>
</dbReference>
<evidence type="ECO:0000256" key="6">
    <source>
        <dbReference type="ARBA" id="ARBA00022824"/>
    </source>
</evidence>
<dbReference type="GO" id="GO:0005085">
    <property type="term" value="F:guanyl-nucleotide exchange factor activity"/>
    <property type="evidence" value="ECO:0007669"/>
    <property type="project" value="InterPro"/>
</dbReference>